<dbReference type="RefSeq" id="WP_120466092.1">
    <property type="nucleotide sequence ID" value="NZ_RAYQ01000001.1"/>
</dbReference>
<evidence type="ECO:0000313" key="1">
    <source>
        <dbReference type="EMBL" id="RKI94262.1"/>
    </source>
</evidence>
<accession>A0A3A9ASB1</accession>
<gene>
    <name evidence="1" type="ORF">D7V94_01545</name>
</gene>
<comment type="caution">
    <text evidence="1">The sequence shown here is derived from an EMBL/GenBank/DDBJ whole genome shotgun (WGS) entry which is preliminary data.</text>
</comment>
<dbReference type="Proteomes" id="UP000280696">
    <property type="component" value="Unassembled WGS sequence"/>
</dbReference>
<organism evidence="1 2">
    <name type="scientific">Parablautia intestinalis</name>
    <dbReference type="NCBI Taxonomy" id="2320100"/>
    <lineage>
        <taxon>Bacteria</taxon>
        <taxon>Bacillati</taxon>
        <taxon>Bacillota</taxon>
        <taxon>Clostridia</taxon>
        <taxon>Lachnospirales</taxon>
        <taxon>Lachnospiraceae</taxon>
        <taxon>Parablautia</taxon>
    </lineage>
</organism>
<dbReference type="EMBL" id="RAYQ01000001">
    <property type="protein sequence ID" value="RKI94262.1"/>
    <property type="molecule type" value="Genomic_DNA"/>
</dbReference>
<evidence type="ECO:0000313" key="2">
    <source>
        <dbReference type="Proteomes" id="UP000280696"/>
    </source>
</evidence>
<sequence>MSGTKVFEDSYCGVFTKQDEFLKCLERIGRNSFWERKKSKNLRLVPITDDSRVAEELREKYAEEGLDEGIITDTILNTGLLLKVRNQYYPVRCCAIKSILRERGIDLKTGCVVFIGGGALLLREYLENSEKIGRCVFIEDIRANAKGYGLLYQIQRKGR</sequence>
<protein>
    <submittedName>
        <fullName evidence="1">Uncharacterized protein</fullName>
    </submittedName>
</protein>
<dbReference type="OrthoDB" id="1824544at2"/>
<dbReference type="AlphaFoldDB" id="A0A3A9ASB1"/>
<name>A0A3A9ASB1_9FIRM</name>
<proteinExistence type="predicted"/>
<keyword evidence="2" id="KW-1185">Reference proteome</keyword>
<reference evidence="1 2" key="1">
    <citation type="submission" date="2018-09" db="EMBL/GenBank/DDBJ databases">
        <title>Murine metabolic-syndrome-specific gut microbial biobank.</title>
        <authorList>
            <person name="Liu C."/>
        </authorList>
    </citation>
    <scope>NUCLEOTIDE SEQUENCE [LARGE SCALE GENOMIC DNA]</scope>
    <source>
        <strain evidence="1 2">0.1xD8-82</strain>
    </source>
</reference>